<dbReference type="RefSeq" id="WP_044526422.1">
    <property type="nucleotide sequence ID" value="NZ_CP009440.1"/>
</dbReference>
<proteinExistence type="inferred from homology"/>
<evidence type="ECO:0000256" key="2">
    <source>
        <dbReference type="RuleBase" id="RU004328"/>
    </source>
</evidence>
<keyword evidence="3" id="KW-0732">Signal</keyword>
<name>A0A0B6CZG6_9GAMM</name>
<organism evidence="4 5">
    <name type="scientific">Francisella philomiragia</name>
    <dbReference type="NCBI Taxonomy" id="28110"/>
    <lineage>
        <taxon>Bacteria</taxon>
        <taxon>Pseudomonadati</taxon>
        <taxon>Pseudomonadota</taxon>
        <taxon>Gammaproteobacteria</taxon>
        <taxon>Thiotrichales</taxon>
        <taxon>Francisellaceae</taxon>
        <taxon>Francisella</taxon>
    </lineage>
</organism>
<dbReference type="PANTHER" id="PTHR11240:SF22">
    <property type="entry name" value="RIBONUCLEASE T2"/>
    <property type="match status" value="1"/>
</dbReference>
<sequence length="334" mass="36873">MKIIIRILAIVLLALITTSVYAVPAKGTFTAESSCQAYISKNKMTNPDNTYVIAGQTYSIQEKNKDTNPDWFRVFISNASESQLRWVSSSCGIADIEEGGDTPAKQCVQEPGLADSYVLALSWQPAFCETYGFSAGKQECKNLPVDSAAAKSFSLHGFWPNQDTCGTNYGFCGAQKQSDFCNYAPLNLDDKTMELLHSVMPGYNDSSCLQRHEWYKHGTCQLQDQNQYYTQAATFVNQINDSKLEQLFSQNIGKDITIEQFDNAFNQSFGAGTSNKVYLNCKDGMLVDVYISLPKNADEPSQNDLSALLANAPNANQSTCPNTFKISNFSHNVG</sequence>
<dbReference type="SUPFAM" id="SSF55895">
    <property type="entry name" value="Ribonuclease Rh-like"/>
    <property type="match status" value="1"/>
</dbReference>
<dbReference type="GO" id="GO:0003723">
    <property type="term" value="F:RNA binding"/>
    <property type="evidence" value="ECO:0007669"/>
    <property type="project" value="InterPro"/>
</dbReference>
<comment type="similarity">
    <text evidence="1 2">Belongs to the RNase T2 family.</text>
</comment>
<dbReference type="AlphaFoldDB" id="A0A0B6CZG6"/>
<dbReference type="PROSITE" id="PS00531">
    <property type="entry name" value="RNASE_T2_2"/>
    <property type="match status" value="1"/>
</dbReference>
<evidence type="ECO:0000313" key="5">
    <source>
        <dbReference type="Proteomes" id="UP000031830"/>
    </source>
</evidence>
<dbReference type="InterPro" id="IPR036430">
    <property type="entry name" value="RNase_T2-like_sf"/>
</dbReference>
<accession>A0A0B6CZG6</accession>
<dbReference type="OrthoDB" id="4720638at2"/>
<evidence type="ECO:0000256" key="3">
    <source>
        <dbReference type="SAM" id="SignalP"/>
    </source>
</evidence>
<dbReference type="GO" id="GO:0033897">
    <property type="term" value="F:ribonuclease T2 activity"/>
    <property type="evidence" value="ECO:0007669"/>
    <property type="project" value="InterPro"/>
</dbReference>
<dbReference type="Proteomes" id="UP000031830">
    <property type="component" value="Chromosome"/>
</dbReference>
<reference evidence="4 5" key="1">
    <citation type="journal article" date="2015" name="Genome Announc.">
        <title>Genome sequencing of 18 francisella strains to aid in assay development and testing.</title>
        <authorList>
            <person name="Johnson S.L."/>
            <person name="Daligault H.E."/>
            <person name="Davenport K.W."/>
            <person name="Coyne S.R."/>
            <person name="Frey K.G."/>
            <person name="Koroleva G.I."/>
            <person name="Broomall S.M."/>
            <person name="Bishop-Lilly K.A."/>
            <person name="Bruce D.C."/>
            <person name="Chertkov O."/>
            <person name="Freitas T."/>
            <person name="Jaissle J."/>
            <person name="Ladner J.T."/>
            <person name="Rosenzweig C.N."/>
            <person name="Gibbons H.S."/>
            <person name="Palacios G.F."/>
            <person name="Redden C.L."/>
            <person name="Xu Y."/>
            <person name="Minogue T.D."/>
            <person name="Chain P.S."/>
        </authorList>
    </citation>
    <scope>NUCLEOTIDE SEQUENCE [LARGE SCALE GENOMIC DNA]</scope>
    <source>
        <strain evidence="4 5">GA01-2794</strain>
    </source>
</reference>
<dbReference type="PANTHER" id="PTHR11240">
    <property type="entry name" value="RIBONUCLEASE T2"/>
    <property type="match status" value="1"/>
</dbReference>
<dbReference type="InterPro" id="IPR001568">
    <property type="entry name" value="RNase_T2-like"/>
</dbReference>
<evidence type="ECO:0000256" key="1">
    <source>
        <dbReference type="ARBA" id="ARBA00007469"/>
    </source>
</evidence>
<protein>
    <submittedName>
        <fullName evidence="4">Ribonuclease T2 family protein</fullName>
    </submittedName>
</protein>
<feature type="signal peptide" evidence="3">
    <location>
        <begin position="1"/>
        <end position="22"/>
    </location>
</feature>
<dbReference type="InterPro" id="IPR033130">
    <property type="entry name" value="RNase_T2_His_AS_2"/>
</dbReference>
<evidence type="ECO:0000313" key="4">
    <source>
        <dbReference type="EMBL" id="AJI54255.1"/>
    </source>
</evidence>
<feature type="chain" id="PRO_5002108034" evidence="3">
    <location>
        <begin position="23"/>
        <end position="334"/>
    </location>
</feature>
<dbReference type="Pfam" id="PF00445">
    <property type="entry name" value="Ribonuclease_T2"/>
    <property type="match status" value="1"/>
</dbReference>
<gene>
    <name evidence="4" type="ORF">LA55_1296</name>
</gene>
<dbReference type="GO" id="GO:0006401">
    <property type="term" value="P:RNA catabolic process"/>
    <property type="evidence" value="ECO:0007669"/>
    <property type="project" value="TreeGrafter"/>
</dbReference>
<dbReference type="STRING" id="28110.KU46_1322"/>
<dbReference type="KEGG" id="fpz:LA55_1296"/>
<dbReference type="EMBL" id="CP009440">
    <property type="protein sequence ID" value="AJI54255.1"/>
    <property type="molecule type" value="Genomic_DNA"/>
</dbReference>
<dbReference type="Gene3D" id="3.90.730.10">
    <property type="entry name" value="Ribonuclease T2-like"/>
    <property type="match status" value="1"/>
</dbReference>